<accession>A0AB36XPL9</accession>
<comment type="caution">
    <text evidence="1">The sequence shown here is derived from an EMBL/GenBank/DDBJ whole genome shotgun (WGS) entry which is preliminary data.</text>
</comment>
<organism evidence="1">
    <name type="scientific">Vibrio lentus</name>
    <dbReference type="NCBI Taxonomy" id="136468"/>
    <lineage>
        <taxon>Bacteria</taxon>
        <taxon>Pseudomonadati</taxon>
        <taxon>Pseudomonadota</taxon>
        <taxon>Gammaproteobacteria</taxon>
        <taxon>Vibrionales</taxon>
        <taxon>Vibrionaceae</taxon>
        <taxon>Vibrio</taxon>
    </lineage>
</organism>
<dbReference type="RefSeq" id="WP_102278060.1">
    <property type="nucleotide sequence ID" value="NZ_JAJGZN020000002.1"/>
</dbReference>
<reference evidence="1" key="2">
    <citation type="submission" date="2016-07" db="EMBL/GenBank/DDBJ databases">
        <authorList>
            <person name="Kauffman K."/>
            <person name="Arevalo P."/>
            <person name="Polz M.F."/>
        </authorList>
    </citation>
    <scope>NUCLEOTIDE SEQUENCE</scope>
    <source>
        <strain evidence="1">10N.261.52.F7</strain>
    </source>
</reference>
<evidence type="ECO:0000313" key="1">
    <source>
        <dbReference type="EMBL" id="PMK48065.1"/>
    </source>
</evidence>
<name>A0AB36XPL9_9VIBR</name>
<gene>
    <name evidence="1" type="ORF">BCT99_14420</name>
</gene>
<sequence>MKKSVIYLTTLITVLFSYNSYSTSLISGNSSGDLTFSTTVPELCGFKLGGATTLNSDQIKFKDGPAVDGSKKNLTLIPYSNKTNSTLKYQLKVKATSLKQSVTDSPVALTKIKLLDDQGAEITQNSDIAVNNNDEIKFSASVNENVGDITAGAHTITAVATLTCT</sequence>
<reference key="1">
    <citation type="submission" date="2016-07" db="EMBL/GenBank/DDBJ databases">
        <title>Nontailed viruses are major unrecognized killers of bacteria in the ocean.</title>
        <authorList>
            <person name="Kauffman K."/>
            <person name="Hussain F."/>
            <person name="Yang J."/>
            <person name="Arevalo P."/>
            <person name="Brown J."/>
            <person name="Cutler M."/>
            <person name="Kelly L."/>
            <person name="Polz M.F."/>
        </authorList>
    </citation>
    <scope>NUCLEOTIDE SEQUENCE [LARGE SCALE GENOMIC DNA]</scope>
    <source>
        <strain>10N.261.52.F7</strain>
    </source>
</reference>
<reference evidence="1" key="3">
    <citation type="journal article" date="2018" name="Nature">
        <title>A major lineage of non-tailed dsDNA viruses as unrecognized killers of marine bacteria.</title>
        <authorList>
            <person name="Kauffman K.M."/>
            <person name="Hussain F.A."/>
            <person name="Yang J."/>
            <person name="Arevalo P."/>
            <person name="Brown J.M."/>
            <person name="Chang W.K."/>
            <person name="VanInsberghe D."/>
            <person name="Elsherbini J."/>
            <person name="Sharma R.S."/>
            <person name="Cutler M.B."/>
            <person name="Kelly L."/>
            <person name="Polz M.F."/>
        </authorList>
    </citation>
    <scope>NUCLEOTIDE SEQUENCE</scope>
    <source>
        <strain evidence="1">10N.261.52.F7</strain>
    </source>
</reference>
<protein>
    <submittedName>
        <fullName evidence="1">Uncharacterized protein</fullName>
    </submittedName>
</protein>
<dbReference type="AlphaFoldDB" id="A0AB36XPL9"/>
<proteinExistence type="predicted"/>
<dbReference type="EMBL" id="MCXM01000011">
    <property type="protein sequence ID" value="PMK48065.1"/>
    <property type="molecule type" value="Genomic_DNA"/>
</dbReference>